<evidence type="ECO:0000313" key="2">
    <source>
        <dbReference type="Proteomes" id="UP000829420"/>
    </source>
</evidence>
<dbReference type="Proteomes" id="UP000829420">
    <property type="component" value="Chromosome"/>
</dbReference>
<organism evidence="1 2">
    <name type="scientific">Moellerella wisconsensis</name>
    <dbReference type="NCBI Taxonomy" id="158849"/>
    <lineage>
        <taxon>Bacteria</taxon>
        <taxon>Pseudomonadati</taxon>
        <taxon>Pseudomonadota</taxon>
        <taxon>Gammaproteobacteria</taxon>
        <taxon>Enterobacterales</taxon>
        <taxon>Morganellaceae</taxon>
        <taxon>Moellerella</taxon>
    </lineage>
</organism>
<keyword evidence="2" id="KW-1185">Reference proteome</keyword>
<gene>
    <name evidence="1" type="ORF">MNY70_05035</name>
</gene>
<evidence type="ECO:0000313" key="1">
    <source>
        <dbReference type="EMBL" id="UNH39815.1"/>
    </source>
</evidence>
<name>A0ACD3YA04_9GAMM</name>
<proteinExistence type="predicted"/>
<reference evidence="1" key="1">
    <citation type="submission" date="2022-03" db="EMBL/GenBank/DDBJ databases">
        <title>ESBL-producing Moellerella wisconsensis and Escherichia marmotae isolated from wild game meat.</title>
        <authorList>
            <person name="Biggel M."/>
        </authorList>
    </citation>
    <scope>NUCLEOTIDE SEQUENCE</scope>
    <source>
        <strain evidence="1">W1</strain>
    </source>
</reference>
<protein>
    <submittedName>
        <fullName evidence="1">Uncharacterized protein</fullName>
    </submittedName>
</protein>
<dbReference type="EMBL" id="CP093255">
    <property type="protein sequence ID" value="UNH39815.1"/>
    <property type="molecule type" value="Genomic_DNA"/>
</dbReference>
<accession>A0ACD3YA04</accession>
<sequence>MNKLKIKITILLSLFVFTFNSHAIISCTPSSADYSYNTNQDLTPEKVQSNGRVYFFSLPKNECKTNSFLIKNDKLLKYREVNGFSFINYINKKGAIVDGWVRSEDIVSDNDQPDGLSYSDFAWRINGQNVYLLGKATPELNTWVKQSGLKLPEPENHGFNYGIESWTLTILNELITISQSNDIIEKRLGYNDTYVSGIAFVDSKYATARGVKVGDDWSTVTAKYGTKSKLNSENECRFYQYFDMKLSFCLDSSDKIRAVLFEYYPEKP</sequence>